<dbReference type="PANTHER" id="PTHR33420:SF26">
    <property type="entry name" value="FIMBRIAL SUBUNIT"/>
    <property type="match status" value="1"/>
</dbReference>
<dbReference type="Proteomes" id="UP000006690">
    <property type="component" value="Chromosome"/>
</dbReference>
<dbReference type="GO" id="GO:0009289">
    <property type="term" value="C:pilus"/>
    <property type="evidence" value="ECO:0007669"/>
    <property type="project" value="InterPro"/>
</dbReference>
<feature type="domain" description="Fimbrial-type adhesion" evidence="1">
    <location>
        <begin position="54"/>
        <end position="196"/>
    </location>
</feature>
<dbReference type="SUPFAM" id="SSF49401">
    <property type="entry name" value="Bacterial adhesins"/>
    <property type="match status" value="1"/>
</dbReference>
<reference evidence="3" key="1">
    <citation type="journal article" date="2012" name="Appl. Microbiol. Biotechnol.">
        <title>The complete genome sequence of Pantoea ananatis AJ13355, an organism with great biotechnological potential.</title>
        <authorList>
            <person name="Hara Y."/>
            <person name="Kadotani N."/>
            <person name="Izui H."/>
            <person name="Katashkina J.I."/>
            <person name="Kuvaeva T.M."/>
            <person name="Andreeva I.G."/>
            <person name="Golubeva L.I."/>
            <person name="Malko D.B."/>
            <person name="Makeev V.J."/>
            <person name="Mashko S.V."/>
            <person name="Kozlov Y.I."/>
        </authorList>
    </citation>
    <scope>NUCLEOTIDE SEQUENCE [LARGE SCALE GENOMIC DNA]</scope>
    <source>
        <strain evidence="3">AJ13355</strain>
    </source>
</reference>
<accession>A0A0H3L195</accession>
<name>A0A0H3L195_PANAA</name>
<dbReference type="HOGENOM" id="CLU_088965_4_1_6"/>
<organism evidence="2 3">
    <name type="scientific">Pantoea ananatis (strain AJ13355)</name>
    <dbReference type="NCBI Taxonomy" id="932677"/>
    <lineage>
        <taxon>Bacteria</taxon>
        <taxon>Pseudomonadati</taxon>
        <taxon>Pseudomonadota</taxon>
        <taxon>Gammaproteobacteria</taxon>
        <taxon>Enterobacterales</taxon>
        <taxon>Erwiniaceae</taxon>
        <taxon>Pantoea</taxon>
    </lineage>
</organism>
<evidence type="ECO:0000313" key="3">
    <source>
        <dbReference type="Proteomes" id="UP000006690"/>
    </source>
</evidence>
<dbReference type="GO" id="GO:0043709">
    <property type="term" value="P:cell adhesion involved in single-species biofilm formation"/>
    <property type="evidence" value="ECO:0007669"/>
    <property type="project" value="TreeGrafter"/>
</dbReference>
<dbReference type="eggNOG" id="COG3539">
    <property type="taxonomic scope" value="Bacteria"/>
</dbReference>
<evidence type="ECO:0000259" key="1">
    <source>
        <dbReference type="Pfam" id="PF00419"/>
    </source>
</evidence>
<proteinExistence type="predicted"/>
<dbReference type="KEGG" id="paj:PAJ_0410"/>
<dbReference type="InterPro" id="IPR008966">
    <property type="entry name" value="Adhesion_dom_sf"/>
</dbReference>
<evidence type="ECO:0000313" key="2">
    <source>
        <dbReference type="EMBL" id="BAK10490.1"/>
    </source>
</evidence>
<dbReference type="Gene3D" id="2.60.40.1090">
    <property type="entry name" value="Fimbrial-type adhesion domain"/>
    <property type="match status" value="1"/>
</dbReference>
<protein>
    <submittedName>
        <fullName evidence="2">Fimbrial protein</fullName>
    </submittedName>
</protein>
<dbReference type="InterPro" id="IPR036937">
    <property type="entry name" value="Adhesion_dom_fimbrial_sf"/>
</dbReference>
<dbReference type="EMBL" id="AP012032">
    <property type="protein sequence ID" value="BAK10490.1"/>
    <property type="molecule type" value="Genomic_DNA"/>
</dbReference>
<dbReference type="PANTHER" id="PTHR33420">
    <property type="entry name" value="FIMBRIAL SUBUNIT ELFA-RELATED"/>
    <property type="match status" value="1"/>
</dbReference>
<dbReference type="Pfam" id="PF00419">
    <property type="entry name" value="Fimbrial"/>
    <property type="match status" value="1"/>
</dbReference>
<dbReference type="InterPro" id="IPR050263">
    <property type="entry name" value="Bact_Fimbrial_Adh_Pro"/>
</dbReference>
<dbReference type="InterPro" id="IPR000259">
    <property type="entry name" value="Adhesion_dom_fimbrial"/>
</dbReference>
<gene>
    <name evidence="2" type="ordered locus">PAJ_0410</name>
</gene>
<sequence length="197" mass="21644">MSRVICSCRSLKGFLLMKIKPQTFFWMLPFILTFCASEYGFCYSLDHGHGVVGMQGSILDAPCAIEVNDRDQLIDIPALTTGEIIHDGAGFTRNFSIHLINCSLSNTNTPGGDKTHFVVTFDGIPDGKLFGVNGATGIGIEIQDKVGNIAVPGQPMPAGQLAKGRQTLNYQMRIVSDMHHMHSGKFRAVVRFKVDYY</sequence>
<dbReference type="AlphaFoldDB" id="A0A0H3L195"/>